<sequence length="228" mass="24832">MRKTGWDLKKVGRSVGAGARVGGNHSGGGERRSQVVDLLQRKPIDMGGCLRSETVRVEKSAHVRNSGTDNGGAKVVGTQKGSYYYMKENAGQANDGCDGSLETQGRRRSDNSCRPISLSNRKPRMTRRASKCRSSSSFQVLEGPTDYRDVKFPGGSSLPPVSLGDKEENADVPNQPANLSEEPPEVPGSFTYRYFANLASIGKVPRYHWTAYFYVVALGQRGELPFPG</sequence>
<proteinExistence type="predicted"/>
<evidence type="ECO:0000313" key="2">
    <source>
        <dbReference type="EMBL" id="KAK3316426.1"/>
    </source>
</evidence>
<evidence type="ECO:0000256" key="1">
    <source>
        <dbReference type="SAM" id="MobiDB-lite"/>
    </source>
</evidence>
<dbReference type="Proteomes" id="UP001283341">
    <property type="component" value="Unassembled WGS sequence"/>
</dbReference>
<evidence type="ECO:0000313" key="3">
    <source>
        <dbReference type="Proteomes" id="UP001283341"/>
    </source>
</evidence>
<protein>
    <submittedName>
        <fullName evidence="2">Uncharacterized protein</fullName>
    </submittedName>
</protein>
<keyword evidence="3" id="KW-1185">Reference proteome</keyword>
<dbReference type="AlphaFoldDB" id="A0AAE0M219"/>
<comment type="caution">
    <text evidence="2">The sequence shown here is derived from an EMBL/GenBank/DDBJ whole genome shotgun (WGS) entry which is preliminary data.</text>
</comment>
<feature type="region of interest" description="Disordered" evidence="1">
    <location>
        <begin position="91"/>
        <end position="184"/>
    </location>
</feature>
<reference evidence="2" key="2">
    <citation type="submission" date="2023-06" db="EMBL/GenBank/DDBJ databases">
        <authorList>
            <consortium name="Lawrence Berkeley National Laboratory"/>
            <person name="Haridas S."/>
            <person name="Hensen N."/>
            <person name="Bonometti L."/>
            <person name="Westerberg I."/>
            <person name="Brannstrom I.O."/>
            <person name="Guillou S."/>
            <person name="Cros-Aarteil S."/>
            <person name="Calhoun S."/>
            <person name="Kuo A."/>
            <person name="Mondo S."/>
            <person name="Pangilinan J."/>
            <person name="Riley R."/>
            <person name="Labutti K."/>
            <person name="Andreopoulos B."/>
            <person name="Lipzen A."/>
            <person name="Chen C."/>
            <person name="Yanf M."/>
            <person name="Daum C."/>
            <person name="Ng V."/>
            <person name="Clum A."/>
            <person name="Steindorff A."/>
            <person name="Ohm R."/>
            <person name="Martin F."/>
            <person name="Silar P."/>
            <person name="Natvig D."/>
            <person name="Lalanne C."/>
            <person name="Gautier V."/>
            <person name="Ament-Velasquez S.L."/>
            <person name="Kruys A."/>
            <person name="Hutchinson M.I."/>
            <person name="Powell A.J."/>
            <person name="Barry K."/>
            <person name="Miller A.N."/>
            <person name="Grigoriev I.V."/>
            <person name="Debuchy R."/>
            <person name="Gladieux P."/>
            <person name="Thoren M.H."/>
            <person name="Johannesson H."/>
        </authorList>
    </citation>
    <scope>NUCLEOTIDE SEQUENCE</scope>
    <source>
        <strain evidence="2">CBS 118394</strain>
    </source>
</reference>
<gene>
    <name evidence="2" type="ORF">B0H66DRAFT_625571</name>
</gene>
<feature type="compositionally biased region" description="Basic residues" evidence="1">
    <location>
        <begin position="121"/>
        <end position="131"/>
    </location>
</feature>
<organism evidence="2 3">
    <name type="scientific">Apodospora peruviana</name>
    <dbReference type="NCBI Taxonomy" id="516989"/>
    <lineage>
        <taxon>Eukaryota</taxon>
        <taxon>Fungi</taxon>
        <taxon>Dikarya</taxon>
        <taxon>Ascomycota</taxon>
        <taxon>Pezizomycotina</taxon>
        <taxon>Sordariomycetes</taxon>
        <taxon>Sordariomycetidae</taxon>
        <taxon>Sordariales</taxon>
        <taxon>Lasiosphaeriaceae</taxon>
        <taxon>Apodospora</taxon>
    </lineage>
</organism>
<reference evidence="2" key="1">
    <citation type="journal article" date="2023" name="Mol. Phylogenet. Evol.">
        <title>Genome-scale phylogeny and comparative genomics of the fungal order Sordariales.</title>
        <authorList>
            <person name="Hensen N."/>
            <person name="Bonometti L."/>
            <person name="Westerberg I."/>
            <person name="Brannstrom I.O."/>
            <person name="Guillou S."/>
            <person name="Cros-Aarteil S."/>
            <person name="Calhoun S."/>
            <person name="Haridas S."/>
            <person name="Kuo A."/>
            <person name="Mondo S."/>
            <person name="Pangilinan J."/>
            <person name="Riley R."/>
            <person name="LaButti K."/>
            <person name="Andreopoulos B."/>
            <person name="Lipzen A."/>
            <person name="Chen C."/>
            <person name="Yan M."/>
            <person name="Daum C."/>
            <person name="Ng V."/>
            <person name="Clum A."/>
            <person name="Steindorff A."/>
            <person name="Ohm R.A."/>
            <person name="Martin F."/>
            <person name="Silar P."/>
            <person name="Natvig D.O."/>
            <person name="Lalanne C."/>
            <person name="Gautier V."/>
            <person name="Ament-Velasquez S.L."/>
            <person name="Kruys A."/>
            <person name="Hutchinson M.I."/>
            <person name="Powell A.J."/>
            <person name="Barry K."/>
            <person name="Miller A.N."/>
            <person name="Grigoriev I.V."/>
            <person name="Debuchy R."/>
            <person name="Gladieux P."/>
            <person name="Hiltunen Thoren M."/>
            <person name="Johannesson H."/>
        </authorList>
    </citation>
    <scope>NUCLEOTIDE SEQUENCE</scope>
    <source>
        <strain evidence="2">CBS 118394</strain>
    </source>
</reference>
<name>A0AAE0M219_9PEZI</name>
<dbReference type="EMBL" id="JAUEDM010000005">
    <property type="protein sequence ID" value="KAK3316426.1"/>
    <property type="molecule type" value="Genomic_DNA"/>
</dbReference>
<accession>A0AAE0M219</accession>